<name>A0A9D1L133_9FIRM</name>
<sequence length="141" mass="16481">MSRKYYDDFSKMPVDKMAQSISDMTYSYKGTMVPKKHYKDILDKELQELASNDINIERMLLQPYIDMMSKMLKENSKYFYKALLMVELKAKDTAVEINAINTAYDAFDDSKLKNILNEDIVEVFENVKKNGVYVADEEEVN</sequence>
<protein>
    <submittedName>
        <fullName evidence="1">Uncharacterized protein</fullName>
    </submittedName>
</protein>
<organism evidence="1 2">
    <name type="scientific">Candidatus Fimiplasma intestinipullorum</name>
    <dbReference type="NCBI Taxonomy" id="2840825"/>
    <lineage>
        <taxon>Bacteria</taxon>
        <taxon>Bacillati</taxon>
        <taxon>Bacillota</taxon>
        <taxon>Clostridia</taxon>
        <taxon>Eubacteriales</taxon>
        <taxon>Candidatus Fimiplasma</taxon>
    </lineage>
</organism>
<accession>A0A9D1L133</accession>
<dbReference type="Proteomes" id="UP000824175">
    <property type="component" value="Unassembled WGS sequence"/>
</dbReference>
<gene>
    <name evidence="1" type="ORF">IAD15_10055</name>
</gene>
<reference evidence="1" key="2">
    <citation type="journal article" date="2021" name="PeerJ">
        <title>Extensive microbial diversity within the chicken gut microbiome revealed by metagenomics and culture.</title>
        <authorList>
            <person name="Gilroy R."/>
            <person name="Ravi A."/>
            <person name="Getino M."/>
            <person name="Pursley I."/>
            <person name="Horton D.L."/>
            <person name="Alikhan N.F."/>
            <person name="Baker D."/>
            <person name="Gharbi K."/>
            <person name="Hall N."/>
            <person name="Watson M."/>
            <person name="Adriaenssens E.M."/>
            <person name="Foster-Nyarko E."/>
            <person name="Jarju S."/>
            <person name="Secka A."/>
            <person name="Antonio M."/>
            <person name="Oren A."/>
            <person name="Chaudhuri R.R."/>
            <person name="La Ragione R."/>
            <person name="Hildebrand F."/>
            <person name="Pallen M.J."/>
        </authorList>
    </citation>
    <scope>NUCLEOTIDE SEQUENCE</scope>
    <source>
        <strain evidence="1">CHK195-11698</strain>
    </source>
</reference>
<dbReference type="EMBL" id="DVMJ01000088">
    <property type="protein sequence ID" value="HIU14394.1"/>
    <property type="molecule type" value="Genomic_DNA"/>
</dbReference>
<evidence type="ECO:0000313" key="1">
    <source>
        <dbReference type="EMBL" id="HIU14394.1"/>
    </source>
</evidence>
<dbReference type="AlphaFoldDB" id="A0A9D1L133"/>
<proteinExistence type="predicted"/>
<evidence type="ECO:0000313" key="2">
    <source>
        <dbReference type="Proteomes" id="UP000824175"/>
    </source>
</evidence>
<reference evidence="1" key="1">
    <citation type="submission" date="2020-10" db="EMBL/GenBank/DDBJ databases">
        <authorList>
            <person name="Gilroy R."/>
        </authorList>
    </citation>
    <scope>NUCLEOTIDE SEQUENCE</scope>
    <source>
        <strain evidence="1">CHK195-11698</strain>
    </source>
</reference>
<comment type="caution">
    <text evidence="1">The sequence shown here is derived from an EMBL/GenBank/DDBJ whole genome shotgun (WGS) entry which is preliminary data.</text>
</comment>